<dbReference type="Proteomes" id="UP000290289">
    <property type="component" value="Chromosome 10"/>
</dbReference>
<accession>A0A498IU05</accession>
<proteinExistence type="predicted"/>
<evidence type="ECO:0000313" key="1">
    <source>
        <dbReference type="EMBL" id="RXH86888.1"/>
    </source>
</evidence>
<dbReference type="AlphaFoldDB" id="A0A498IU05"/>
<protein>
    <submittedName>
        <fullName evidence="1">Uncharacterized protein</fullName>
    </submittedName>
</protein>
<gene>
    <name evidence="1" type="ORF">DVH24_022161</name>
</gene>
<dbReference type="EMBL" id="RDQH01000336">
    <property type="protein sequence ID" value="RXH86888.1"/>
    <property type="molecule type" value="Genomic_DNA"/>
</dbReference>
<reference evidence="1 2" key="1">
    <citation type="submission" date="2018-10" db="EMBL/GenBank/DDBJ databases">
        <title>A high-quality apple genome assembly.</title>
        <authorList>
            <person name="Hu J."/>
        </authorList>
    </citation>
    <scope>NUCLEOTIDE SEQUENCE [LARGE SCALE GENOMIC DNA]</scope>
    <source>
        <strain evidence="2">cv. HFTH1</strain>
        <tissue evidence="1">Young leaf</tissue>
    </source>
</reference>
<keyword evidence="2" id="KW-1185">Reference proteome</keyword>
<comment type="caution">
    <text evidence="1">The sequence shown here is derived from an EMBL/GenBank/DDBJ whole genome shotgun (WGS) entry which is preliminary data.</text>
</comment>
<name>A0A498IU05_MALDO</name>
<evidence type="ECO:0000313" key="2">
    <source>
        <dbReference type="Proteomes" id="UP000290289"/>
    </source>
</evidence>
<organism evidence="1 2">
    <name type="scientific">Malus domestica</name>
    <name type="common">Apple</name>
    <name type="synonym">Pyrus malus</name>
    <dbReference type="NCBI Taxonomy" id="3750"/>
    <lineage>
        <taxon>Eukaryota</taxon>
        <taxon>Viridiplantae</taxon>
        <taxon>Streptophyta</taxon>
        <taxon>Embryophyta</taxon>
        <taxon>Tracheophyta</taxon>
        <taxon>Spermatophyta</taxon>
        <taxon>Magnoliopsida</taxon>
        <taxon>eudicotyledons</taxon>
        <taxon>Gunneridae</taxon>
        <taxon>Pentapetalae</taxon>
        <taxon>rosids</taxon>
        <taxon>fabids</taxon>
        <taxon>Rosales</taxon>
        <taxon>Rosaceae</taxon>
        <taxon>Amygdaloideae</taxon>
        <taxon>Maleae</taxon>
        <taxon>Malus</taxon>
    </lineage>
</organism>
<sequence length="70" mass="8027">MYFVTSRPWADHFPGPLHHRSTILSVLGLPFPHGFVFGNSRATSQYPRIKACWPSRLYSRIGYIHLGTNI</sequence>